<accession>A0A2H1X2K6</accession>
<reference evidence="1" key="1">
    <citation type="submission" date="2016-07" db="EMBL/GenBank/DDBJ databases">
        <authorList>
            <person name="Bretaudeau A."/>
        </authorList>
    </citation>
    <scope>NUCLEOTIDE SEQUENCE</scope>
    <source>
        <strain evidence="1">Rice</strain>
        <tissue evidence="1">Whole body</tissue>
    </source>
</reference>
<proteinExistence type="predicted"/>
<protein>
    <submittedName>
        <fullName evidence="1">SFRICE_012050</fullName>
    </submittedName>
</protein>
<name>A0A2H1X2K6_SPOFR</name>
<gene>
    <name evidence="1" type="ORF">SFRICE_012050</name>
</gene>
<organism evidence="1">
    <name type="scientific">Spodoptera frugiperda</name>
    <name type="common">Fall armyworm</name>
    <dbReference type="NCBI Taxonomy" id="7108"/>
    <lineage>
        <taxon>Eukaryota</taxon>
        <taxon>Metazoa</taxon>
        <taxon>Ecdysozoa</taxon>
        <taxon>Arthropoda</taxon>
        <taxon>Hexapoda</taxon>
        <taxon>Insecta</taxon>
        <taxon>Pterygota</taxon>
        <taxon>Neoptera</taxon>
        <taxon>Endopterygota</taxon>
        <taxon>Lepidoptera</taxon>
        <taxon>Glossata</taxon>
        <taxon>Ditrysia</taxon>
        <taxon>Noctuoidea</taxon>
        <taxon>Noctuidae</taxon>
        <taxon>Amphipyrinae</taxon>
        <taxon>Spodoptera</taxon>
    </lineage>
</organism>
<dbReference type="EMBL" id="ODYU01012975">
    <property type="protein sequence ID" value="SOQ59549.1"/>
    <property type="molecule type" value="Genomic_DNA"/>
</dbReference>
<dbReference type="AlphaFoldDB" id="A0A2H1X2K6"/>
<evidence type="ECO:0000313" key="1">
    <source>
        <dbReference type="EMBL" id="SOQ59549.1"/>
    </source>
</evidence>
<sequence length="240" mass="27317">MLRAILLKSLTANRKLLKANPPLTSVTGDYHGVQSVKYIFRFIKIQVLGIELPLVKFYANKLKKKRKRYLTLGFPPVSLFTYIQVHIHMTPRPETTICGSHKKKSCSERESNPLNIAWQPVTQSPRQPCSQSAMLSEFCIRQNLFLNKVSAFKNIQFHIHMTPRPGTTIYGSQKELFRAGIEPATRCTAASCPATAHRMPSVHWHFKNHKIITLRPLDCLNLVDKSCRDGSRLELVAARP</sequence>